<feature type="transmembrane region" description="Helical" evidence="14">
    <location>
        <begin position="554"/>
        <end position="578"/>
    </location>
</feature>
<comment type="similarity">
    <text evidence="4 13">Belongs to the peptidase M28 family.</text>
</comment>
<reference evidence="16 17" key="1">
    <citation type="journal article" date="2016" name="Proc. Natl. Acad. Sci. U.S.A.">
        <title>Lipid metabolic changes in an early divergent fungus govern the establishment of a mutualistic symbiosis with endobacteria.</title>
        <authorList>
            <person name="Lastovetsky O.A."/>
            <person name="Gaspar M.L."/>
            <person name="Mondo S.J."/>
            <person name="LaButti K.M."/>
            <person name="Sandor L."/>
            <person name="Grigoriev I.V."/>
            <person name="Henry S.A."/>
            <person name="Pawlowska T.E."/>
        </authorList>
    </citation>
    <scope>NUCLEOTIDE SEQUENCE [LARGE SCALE GENOMIC DNA]</scope>
    <source>
        <strain evidence="16 17">ATCC 11559</strain>
    </source>
</reference>
<feature type="transmembrane region" description="Helical" evidence="14">
    <location>
        <begin position="414"/>
        <end position="443"/>
    </location>
</feature>
<proteinExistence type="inferred from homology"/>
<dbReference type="OMA" id="HCYNEYL"/>
<comment type="cofactor">
    <cofactor evidence="1">
        <name>Zn(2+)</name>
        <dbReference type="ChEBI" id="CHEBI:29105"/>
    </cofactor>
</comment>
<dbReference type="GO" id="GO:0046872">
    <property type="term" value="F:metal ion binding"/>
    <property type="evidence" value="ECO:0007669"/>
    <property type="project" value="UniProtKB-KW"/>
</dbReference>
<evidence type="ECO:0000259" key="15">
    <source>
        <dbReference type="Pfam" id="PF04389"/>
    </source>
</evidence>
<keyword evidence="6 13" id="KW-0645">Protease</keyword>
<protein>
    <recommendedName>
        <fullName evidence="13">Peptide hydrolase</fullName>
        <ecNumber evidence="13">3.4.-.-</ecNumber>
    </recommendedName>
</protein>
<organism evidence="16 17">
    <name type="scientific">Rhizopus microsporus</name>
    <dbReference type="NCBI Taxonomy" id="58291"/>
    <lineage>
        <taxon>Eukaryota</taxon>
        <taxon>Fungi</taxon>
        <taxon>Fungi incertae sedis</taxon>
        <taxon>Mucoromycota</taxon>
        <taxon>Mucoromycotina</taxon>
        <taxon>Mucoromycetes</taxon>
        <taxon>Mucorales</taxon>
        <taxon>Mucorineae</taxon>
        <taxon>Rhizopodaceae</taxon>
        <taxon>Rhizopus</taxon>
    </lineage>
</organism>
<keyword evidence="9 13" id="KW-0862">Zinc</keyword>
<dbReference type="VEuPathDB" id="FungiDB:BCV72DRAFT_90530"/>
<feature type="transmembrane region" description="Helical" evidence="14">
    <location>
        <begin position="490"/>
        <end position="509"/>
    </location>
</feature>
<dbReference type="Gene3D" id="3.40.630.10">
    <property type="entry name" value="Zn peptidases"/>
    <property type="match status" value="1"/>
</dbReference>
<feature type="transmembrane region" description="Helical" evidence="14">
    <location>
        <begin position="374"/>
        <end position="393"/>
    </location>
</feature>
<dbReference type="AlphaFoldDB" id="A0A0A1PG42"/>
<dbReference type="GO" id="GO:0006508">
    <property type="term" value="P:proteolysis"/>
    <property type="evidence" value="ECO:0007669"/>
    <property type="project" value="UniProtKB-KW"/>
</dbReference>
<feature type="transmembrane region" description="Helical" evidence="14">
    <location>
        <begin position="625"/>
        <end position="643"/>
    </location>
</feature>
<dbReference type="GO" id="GO:0008235">
    <property type="term" value="F:metalloexopeptidase activity"/>
    <property type="evidence" value="ECO:0007669"/>
    <property type="project" value="InterPro"/>
</dbReference>
<comment type="subcellular location">
    <subcellularLocation>
        <location evidence="3">Vacuole membrane</location>
        <topology evidence="3">Multi-pass membrane protein</topology>
    </subcellularLocation>
</comment>
<evidence type="ECO:0000256" key="1">
    <source>
        <dbReference type="ARBA" id="ARBA00001947"/>
    </source>
</evidence>
<evidence type="ECO:0000256" key="2">
    <source>
        <dbReference type="ARBA" id="ARBA00003273"/>
    </source>
</evidence>
<evidence type="ECO:0000313" key="16">
    <source>
        <dbReference type="EMBL" id="ORE17262.1"/>
    </source>
</evidence>
<keyword evidence="10 14" id="KW-1133">Transmembrane helix</keyword>
<dbReference type="EC" id="3.4.-.-" evidence="13"/>
<feature type="transmembrane region" description="Helical" evidence="14">
    <location>
        <begin position="593"/>
        <end position="613"/>
    </location>
</feature>
<dbReference type="GO" id="GO:0005774">
    <property type="term" value="C:vacuolar membrane"/>
    <property type="evidence" value="ECO:0007669"/>
    <property type="project" value="UniProtKB-SubCell"/>
</dbReference>
<evidence type="ECO:0000256" key="5">
    <source>
        <dbReference type="ARBA" id="ARBA00022554"/>
    </source>
</evidence>
<name>A0A0A1PG42_RHIZD</name>
<evidence type="ECO:0000256" key="12">
    <source>
        <dbReference type="ARBA" id="ARBA00023180"/>
    </source>
</evidence>
<keyword evidence="12" id="KW-0325">Glycoprotein</keyword>
<keyword evidence="7 14" id="KW-0812">Transmembrane</keyword>
<dbReference type="InterPro" id="IPR045175">
    <property type="entry name" value="M28_fam"/>
</dbReference>
<evidence type="ECO:0000256" key="3">
    <source>
        <dbReference type="ARBA" id="ARBA00004128"/>
    </source>
</evidence>
<evidence type="ECO:0000256" key="9">
    <source>
        <dbReference type="ARBA" id="ARBA00022833"/>
    </source>
</evidence>
<evidence type="ECO:0000256" key="7">
    <source>
        <dbReference type="ARBA" id="ARBA00022692"/>
    </source>
</evidence>
<dbReference type="Pfam" id="PF04389">
    <property type="entry name" value="Peptidase_M28"/>
    <property type="match status" value="1"/>
</dbReference>
<evidence type="ECO:0000256" key="6">
    <source>
        <dbReference type="ARBA" id="ARBA00022670"/>
    </source>
</evidence>
<evidence type="ECO:0000256" key="11">
    <source>
        <dbReference type="ARBA" id="ARBA00023049"/>
    </source>
</evidence>
<dbReference type="PANTHER" id="PTHR12147">
    <property type="entry name" value="METALLOPEPTIDASE M28 FAMILY MEMBER"/>
    <property type="match status" value="1"/>
</dbReference>
<evidence type="ECO:0000256" key="4">
    <source>
        <dbReference type="ARBA" id="ARBA00010918"/>
    </source>
</evidence>
<sequence>MSSSQEAWNEETPLLSRENAPRINKTIKTPKLIYSYIFGFLFLFTLFIYTVRNTLPTPLSDVEAQKKNSFPGIHCYNEYLSHFNIPHSANQRANGYLKDWIVQVAQDLKQEAIQNGIDMEIIANDTTNLVSKRNKFTTDEYWYVESRNVLVRITGKSNNNSESFLINAHYDSVSTSHGVTDNGMGTAVALELLRYFVRNPPENTVIFLFNNFEEGGLIGGEAFALHPWFSTIKVFVNLEGTGAGGRALLLRSNSLAAAHGLASSNAQLLHASPLGSDFLQAKLLKSDTDYTIFTKHGVPGLDIAFYTPRSHYHTQRDDLVHTTPQALQHMGQMALGSVLSIDKDMTAIKAPEPLIYYDILGRFMLVYSFKTSQFINILSLILIPIGALTWLWLSARESLSIEQKKQSLKRNTLIMLQGFIATAVAFVFMVLFVLVASLIMLFVNPSATYGNTYWVSIYLAVAAFLGLVASQIALARWSKRVAISLDNIRVGFYGLTVFWWLCLVIATYFSSQKFAGTYPAIYLFLSSTLATAILVYLTPLTEEEQQEHQKGTKLWYIVFLAQVLLPVTILTEILLFIMDCMRHTTADGVPEPTIYLLMSVPIILIILHLLPWVHAAGELKKTASVACSIFLIVFLLCAIFSPFNTDISPNRIVFNQEYNATEGALSTVTLFTGVSSSKILVKTLKQALTNTEFDTLSCERYMDYQTRCQYQTPLNPIYAQDSDKEFNLELIERGCERNTCRINVTTTAEHSLLCQLEFSNQHLSGLQAWINGQLIQLPQETTNRTVHALMAYSNTERAPIRWDIEYDKQENMGEMKFSCLYDDWTDGELPAFTTLRNNLPIDQLLTIRGGVGLAKVHYFPSVALD</sequence>
<feature type="transmembrane region" description="Helical" evidence="14">
    <location>
        <begin position="521"/>
        <end position="542"/>
    </location>
</feature>
<feature type="domain" description="Peptidase M28" evidence="15">
    <location>
        <begin position="148"/>
        <end position="335"/>
    </location>
</feature>
<dbReference type="Proteomes" id="UP000242381">
    <property type="component" value="Unassembled WGS sequence"/>
</dbReference>
<evidence type="ECO:0000313" key="17">
    <source>
        <dbReference type="Proteomes" id="UP000242381"/>
    </source>
</evidence>
<keyword evidence="13" id="KW-0479">Metal-binding</keyword>
<keyword evidence="14" id="KW-0472">Membrane</keyword>
<keyword evidence="5" id="KW-0926">Vacuole</keyword>
<feature type="transmembrane region" description="Helical" evidence="14">
    <location>
        <begin position="455"/>
        <end position="478"/>
    </location>
</feature>
<evidence type="ECO:0000256" key="13">
    <source>
        <dbReference type="RuleBase" id="RU361240"/>
    </source>
</evidence>
<feature type="transmembrane region" description="Helical" evidence="14">
    <location>
        <begin position="32"/>
        <end position="51"/>
    </location>
</feature>
<accession>A0A0A1PG42</accession>
<comment type="function">
    <text evidence="2">May be involved in vacuolar sorting and osmoregulation.</text>
</comment>
<evidence type="ECO:0000256" key="14">
    <source>
        <dbReference type="SAM" id="Phobius"/>
    </source>
</evidence>
<gene>
    <name evidence="16" type="ORF">BCV71DRAFT_264911</name>
</gene>
<keyword evidence="8 13" id="KW-0378">Hydrolase</keyword>
<evidence type="ECO:0000256" key="10">
    <source>
        <dbReference type="ARBA" id="ARBA00022989"/>
    </source>
</evidence>
<dbReference type="PANTHER" id="PTHR12147:SF58">
    <property type="entry name" value="VACUOLAR MEMBRANE PROTEASE"/>
    <property type="match status" value="1"/>
</dbReference>
<dbReference type="SUPFAM" id="SSF53187">
    <property type="entry name" value="Zn-dependent exopeptidases"/>
    <property type="match status" value="1"/>
</dbReference>
<evidence type="ECO:0000256" key="8">
    <source>
        <dbReference type="ARBA" id="ARBA00022801"/>
    </source>
</evidence>
<dbReference type="EMBL" id="KV921360">
    <property type="protein sequence ID" value="ORE17262.1"/>
    <property type="molecule type" value="Genomic_DNA"/>
</dbReference>
<dbReference type="InterPro" id="IPR007484">
    <property type="entry name" value="Peptidase_M28"/>
</dbReference>
<keyword evidence="11" id="KW-0482">Metalloprotease</keyword>